<sequence length="492" mass="54992">MIPLLKSVSAVGLSIVILHSGFAHSKSGHFQINAINGLIASAVVVSIAGISFGVGFDVAKSIYQTDYSSSLSKDSEQTDPDNSDFPTQTSLVSLNNYQRKIINQYNLLSFKRNEDDYSLSSKKHRYLWARATFLNNFELFRQHIKPALFVFDNDFDPTVNGCLSPLPDPFTKDLRCNDGHLTGYCRIKYSQDGKENTLVGMLANTSDNISGCLFQWRDTIAYGSKIPDNILVTDRRYYQISVTNNIQSYKFQKHPRHNMQFASDLFVNGKFYHETLCRDVGGPATELYISKRETKGDGCKGLFDVPPNMGSVSYYVPYSNNDEERVKQSDSLAWLEFASDVDSEINLEVRNKFCAPKKDFKEFILGSVEGTGADSFCRYINAKGNAGYVAKNPDGSAQSDFMKPHISEKVEWQTFEDATPFNAIIAGFSYIKSNIVGTTAPVYFCRYGEQNTFHYGQHVKGTNTCNVSLATANGNLYAINKSTDFEVLVPAQ</sequence>
<dbReference type="EMBL" id="JAPFCC010000001">
    <property type="protein sequence ID" value="MCW7551940.1"/>
    <property type="molecule type" value="Genomic_DNA"/>
</dbReference>
<protein>
    <submittedName>
        <fullName evidence="1">Uncharacterized protein</fullName>
    </submittedName>
</protein>
<keyword evidence="2" id="KW-1185">Reference proteome</keyword>
<reference evidence="1 2" key="1">
    <citation type="submission" date="2022-10" db="EMBL/GenBank/DDBJ databases">
        <title>High-quality genome sequences of two octocoral-associated bacteria, Endozoicomonas euniceicola EF212 and Endozoicomonas gorgoniicola PS125.</title>
        <authorList>
            <person name="Chiou Y.-J."/>
            <person name="Chen Y.-H."/>
        </authorList>
    </citation>
    <scope>NUCLEOTIDE SEQUENCE [LARGE SCALE GENOMIC DNA]</scope>
    <source>
        <strain evidence="1 2">PS125</strain>
    </source>
</reference>
<accession>A0ABT3MRF0</accession>
<gene>
    <name evidence="1" type="ORF">NX722_04655</name>
</gene>
<name>A0ABT3MRF0_9GAMM</name>
<dbReference type="RefSeq" id="WP_262566932.1">
    <property type="nucleotide sequence ID" value="NZ_JAPFCC010000001.1"/>
</dbReference>
<organism evidence="1 2">
    <name type="scientific">Endozoicomonas gorgoniicola</name>
    <dbReference type="NCBI Taxonomy" id="1234144"/>
    <lineage>
        <taxon>Bacteria</taxon>
        <taxon>Pseudomonadati</taxon>
        <taxon>Pseudomonadota</taxon>
        <taxon>Gammaproteobacteria</taxon>
        <taxon>Oceanospirillales</taxon>
        <taxon>Endozoicomonadaceae</taxon>
        <taxon>Endozoicomonas</taxon>
    </lineage>
</organism>
<evidence type="ECO:0000313" key="2">
    <source>
        <dbReference type="Proteomes" id="UP001209854"/>
    </source>
</evidence>
<evidence type="ECO:0000313" key="1">
    <source>
        <dbReference type="EMBL" id="MCW7551940.1"/>
    </source>
</evidence>
<comment type="caution">
    <text evidence="1">The sequence shown here is derived from an EMBL/GenBank/DDBJ whole genome shotgun (WGS) entry which is preliminary data.</text>
</comment>
<dbReference type="Proteomes" id="UP001209854">
    <property type="component" value="Unassembled WGS sequence"/>
</dbReference>
<proteinExistence type="predicted"/>